<dbReference type="GO" id="GO:0003735">
    <property type="term" value="F:structural constituent of ribosome"/>
    <property type="evidence" value="ECO:0007669"/>
    <property type="project" value="TreeGrafter"/>
</dbReference>
<organism evidence="10 11">
    <name type="scientific">Zygosaccharomyces rouxii</name>
    <dbReference type="NCBI Taxonomy" id="4956"/>
    <lineage>
        <taxon>Eukaryota</taxon>
        <taxon>Fungi</taxon>
        <taxon>Dikarya</taxon>
        <taxon>Ascomycota</taxon>
        <taxon>Saccharomycotina</taxon>
        <taxon>Saccharomycetes</taxon>
        <taxon>Saccharomycetales</taxon>
        <taxon>Saccharomycetaceae</taxon>
        <taxon>Zygosaccharomyces</taxon>
    </lineage>
</organism>
<evidence type="ECO:0000313" key="11">
    <source>
        <dbReference type="Proteomes" id="UP000187013"/>
    </source>
</evidence>
<sequence length="266" mass="30637">MNMENPEILLKRRRNADQTRLAKQQLASQRKHREKKNRFVRAESIVAKNLASQREKERVKRINKSIKNHHADNEKILDETQGGAKITYDGEPQLLFVIRVKGPHAVSIPQKVFKILQVLRLEQVNSGIFFRLNPTTFQLLKIVAPYIVIGKPSLSTVRSLIQRRSRVNWKGSEINLNDNNIVEEALGEHGIICMEDIVHEISTMGETFKQCCYFLLPFQLARQVSGFSALKKLKKLEQRQKERHLSNAGNAPLVEIDIDQLLNEMN</sequence>
<dbReference type="GO" id="GO:0000463">
    <property type="term" value="P:maturation of LSU-rRNA from tricistronic rRNA transcript (SSU-rRNA, 5.8S rRNA, LSU-rRNA)"/>
    <property type="evidence" value="ECO:0007669"/>
    <property type="project" value="TreeGrafter"/>
</dbReference>
<accession>A0A1Q3AFJ9</accession>
<evidence type="ECO:0000313" key="10">
    <source>
        <dbReference type="EMBL" id="GAV54452.1"/>
    </source>
</evidence>
<dbReference type="InterPro" id="IPR036919">
    <property type="entry name" value="Ribo_uL30_ferredoxin-like_sf"/>
</dbReference>
<dbReference type="InterPro" id="IPR018038">
    <property type="entry name" value="Ribosomal_uL30_CS"/>
</dbReference>
<comment type="similarity">
    <text evidence="2">Belongs to the universal ribosomal protein uL30 family.</text>
</comment>
<evidence type="ECO:0000256" key="6">
    <source>
        <dbReference type="ARBA" id="ARBA00037037"/>
    </source>
</evidence>
<dbReference type="GO" id="GO:0003723">
    <property type="term" value="F:RNA binding"/>
    <property type="evidence" value="ECO:0007669"/>
    <property type="project" value="UniProtKB-KW"/>
</dbReference>
<proteinExistence type="inferred from homology"/>
<comment type="subcellular location">
    <subcellularLocation>
        <location evidence="1">Nucleus</location>
        <location evidence="1">Nucleolus</location>
    </subcellularLocation>
</comment>
<comment type="caution">
    <text evidence="10">The sequence shown here is derived from an EMBL/GenBank/DDBJ whole genome shotgun (WGS) entry which is preliminary data.</text>
</comment>
<keyword evidence="3" id="KW-0690">Ribosome biogenesis</keyword>
<dbReference type="Proteomes" id="UP000187013">
    <property type="component" value="Unassembled WGS sequence"/>
</dbReference>
<evidence type="ECO:0000256" key="3">
    <source>
        <dbReference type="ARBA" id="ARBA00022517"/>
    </source>
</evidence>
<name>A0A1Q3AFJ9_ZYGRO</name>
<dbReference type="CDD" id="cd01657">
    <property type="entry name" value="Ribosomal_L7_archeal_euk"/>
    <property type="match status" value="1"/>
</dbReference>
<feature type="domain" description="Large ribosomal subunit protein uL30-like ferredoxin-like fold" evidence="9">
    <location>
        <begin position="95"/>
        <end position="147"/>
    </location>
</feature>
<evidence type="ECO:0000256" key="8">
    <source>
        <dbReference type="SAM" id="MobiDB-lite"/>
    </source>
</evidence>
<dbReference type="GO" id="GO:0005730">
    <property type="term" value="C:nucleolus"/>
    <property type="evidence" value="ECO:0007669"/>
    <property type="project" value="UniProtKB-SubCell"/>
</dbReference>
<dbReference type="InterPro" id="IPR035808">
    <property type="entry name" value="Ribosomal_uL30_euk_arc"/>
</dbReference>
<keyword evidence="4" id="KW-0694">RNA-binding</keyword>
<dbReference type="EMBL" id="BDGX01000038">
    <property type="protein sequence ID" value="GAV54452.1"/>
    <property type="molecule type" value="Genomic_DNA"/>
</dbReference>
<evidence type="ECO:0000256" key="2">
    <source>
        <dbReference type="ARBA" id="ARBA00007594"/>
    </source>
</evidence>
<evidence type="ECO:0000256" key="5">
    <source>
        <dbReference type="ARBA" id="ARBA00023242"/>
    </source>
</evidence>
<evidence type="ECO:0000256" key="1">
    <source>
        <dbReference type="ARBA" id="ARBA00004604"/>
    </source>
</evidence>
<dbReference type="InterPro" id="IPR016082">
    <property type="entry name" value="Ribosomal_uL30_ferredoxin-like"/>
</dbReference>
<dbReference type="PANTHER" id="PTHR11524:SF26">
    <property type="entry name" value="RIBOSOME BIOGENESIS PROTEIN RLP7"/>
    <property type="match status" value="1"/>
</dbReference>
<evidence type="ECO:0000256" key="4">
    <source>
        <dbReference type="ARBA" id="ARBA00022884"/>
    </source>
</evidence>
<reference evidence="10 11" key="1">
    <citation type="submission" date="2016-08" db="EMBL/GenBank/DDBJ databases">
        <title>Draft genome sequence of allopolyploid Zygosaccharomyces rouxii.</title>
        <authorList>
            <person name="Watanabe J."/>
            <person name="Uehara K."/>
            <person name="Mogi Y."/>
            <person name="Tsukioka Y."/>
        </authorList>
    </citation>
    <scope>NUCLEOTIDE SEQUENCE [LARGE SCALE GENOMIC DNA]</scope>
    <source>
        <strain evidence="10 11">NBRC 110957</strain>
    </source>
</reference>
<dbReference type="Pfam" id="PF00327">
    <property type="entry name" value="Ribosomal_L30"/>
    <property type="match status" value="1"/>
</dbReference>
<keyword evidence="5" id="KW-0539">Nucleus</keyword>
<dbReference type="PANTHER" id="PTHR11524">
    <property type="entry name" value="60S RIBOSOMAL PROTEIN L7"/>
    <property type="match status" value="1"/>
</dbReference>
<protein>
    <recommendedName>
        <fullName evidence="7">Ribosome biogenesis protein RLP7</fullName>
    </recommendedName>
</protein>
<dbReference type="OrthoDB" id="28644at2759"/>
<dbReference type="SUPFAM" id="SSF55129">
    <property type="entry name" value="Ribosomal protein L30p/L7e"/>
    <property type="match status" value="1"/>
</dbReference>
<dbReference type="GO" id="GO:0022625">
    <property type="term" value="C:cytosolic large ribosomal subunit"/>
    <property type="evidence" value="ECO:0007669"/>
    <property type="project" value="TreeGrafter"/>
</dbReference>
<dbReference type="Gene3D" id="3.30.1390.20">
    <property type="entry name" value="Ribosomal protein L30, ferredoxin-like fold domain"/>
    <property type="match status" value="1"/>
</dbReference>
<feature type="region of interest" description="Disordered" evidence="8">
    <location>
        <begin position="1"/>
        <end position="20"/>
    </location>
</feature>
<dbReference type="AlphaFoldDB" id="A0A1Q3AFJ9"/>
<dbReference type="PROSITE" id="PS00634">
    <property type="entry name" value="RIBOSOMAL_L30"/>
    <property type="match status" value="1"/>
</dbReference>
<evidence type="ECO:0000259" key="9">
    <source>
        <dbReference type="Pfam" id="PF00327"/>
    </source>
</evidence>
<gene>
    <name evidence="10" type="ORF">ZYGR_0AL01840</name>
</gene>
<dbReference type="InterPro" id="IPR039699">
    <property type="entry name" value="Ribosomal_uL30"/>
</dbReference>
<evidence type="ECO:0000256" key="7">
    <source>
        <dbReference type="ARBA" id="ARBA00039196"/>
    </source>
</evidence>
<comment type="function">
    <text evidence="6">Involved in the biogenesis of the 60S ribosomal subunit. May act as a specificity factor that binds precursor rRNAs and tethers the enzymes that carry out the early 5' to 3' exonucleolytic reactions that generate the mature rRNAs.</text>
</comment>